<dbReference type="PROSITE" id="PS50297">
    <property type="entry name" value="ANK_REP_REGION"/>
    <property type="match status" value="4"/>
</dbReference>
<dbReference type="InterPro" id="IPR036770">
    <property type="entry name" value="Ankyrin_rpt-contain_sf"/>
</dbReference>
<evidence type="ECO:0000313" key="5">
    <source>
        <dbReference type="Proteomes" id="UP000700596"/>
    </source>
</evidence>
<feature type="repeat" description="ANK" evidence="2">
    <location>
        <begin position="754"/>
        <end position="786"/>
    </location>
</feature>
<evidence type="ECO:0000259" key="3">
    <source>
        <dbReference type="PROSITE" id="PS50837"/>
    </source>
</evidence>
<organism evidence="4 5">
    <name type="scientific">Dendryphion nanum</name>
    <dbReference type="NCBI Taxonomy" id="256645"/>
    <lineage>
        <taxon>Eukaryota</taxon>
        <taxon>Fungi</taxon>
        <taxon>Dikarya</taxon>
        <taxon>Ascomycota</taxon>
        <taxon>Pezizomycotina</taxon>
        <taxon>Dothideomycetes</taxon>
        <taxon>Pleosporomycetidae</taxon>
        <taxon>Pleosporales</taxon>
        <taxon>Torulaceae</taxon>
        <taxon>Dendryphion</taxon>
    </lineage>
</organism>
<name>A0A9P9DNW1_9PLEO</name>
<evidence type="ECO:0000313" key="4">
    <source>
        <dbReference type="EMBL" id="KAH7122392.1"/>
    </source>
</evidence>
<dbReference type="EMBL" id="JAGMWT010000009">
    <property type="protein sequence ID" value="KAH7122392.1"/>
    <property type="molecule type" value="Genomic_DNA"/>
</dbReference>
<dbReference type="InterPro" id="IPR007111">
    <property type="entry name" value="NACHT_NTPase"/>
</dbReference>
<dbReference type="InterPro" id="IPR002110">
    <property type="entry name" value="Ankyrin_rpt"/>
</dbReference>
<dbReference type="SMART" id="SM00248">
    <property type="entry name" value="ANK"/>
    <property type="match status" value="8"/>
</dbReference>
<dbReference type="PROSITE" id="PS50837">
    <property type="entry name" value="NACHT"/>
    <property type="match status" value="1"/>
</dbReference>
<keyword evidence="5" id="KW-1185">Reference proteome</keyword>
<sequence>MEPLSTTASIIATLQLSAKVIQYINAAKGSPKDRKRLREGIGSCRNILQELKDESDDSEEGKAWLETIKTLEGPDSPLGRLYMILGEAQKQLETRNRIGDALKWPFREKDVQKLVEEIGREKCVLMIALENNSRKLLQVITKRSKENEKQLLELVELIKASTAEDASHFGELSTSLTAVESLQIRTQGDINRLCEQQESKEAAKEREEILHWLAPVDYALQHQDFRNGRQTGTGQWLVDSQEYQSWLKSDHGMLFCPGMPGAGKTMLTSLVVDDLTRRYENDPSFGVAYLYCNFRRQDDQKPENLLANLLKQLVSDTDSLKLIKNWHGKRQQPSQDDIARTLRSVASLYSSVFILVDALDELQAMHGYRGRFLSDLVSLSNEPRVKVFATSRFIPDITEVFQRSSSLEIRASKEDVEKYLNGRIEDMSVIGRKPQLRGDVTSIISEAVNGMFILARIYLDLLDDKTTPKAIRSALKVFQKRTQGSTEAEKVEVLNIAYQDAMERINSQKTGLKTLALQVLAWITCAKRPVSQFEVQHALAVEPDDTELDEDNLPDIKDMVDVCAGLVTIDRESNTIRLVHYTTQEYFEGTRETWFPDAEEMIATICITYLSFERFEEGPCELPEEIEDRLRNNELYEYAAVCWGHHARLAPITYNHVLKFFERTNVMRSAFQIVDHFNFRFVSPSKLETVSRLHVASYYGIERVVTTLLQSSNSVNGQDHGQMCALHYAVDQEHENVARLLLKNDAFVDAKESQSWTPLHYAVFRRNEEMIRILDEYNVNVNILNTRYGTPLGLALDMQNESMVRLLIEIGADMAFTTYHETPLVRAIQTGKESLVRLLIEKGADVSLGGEEWSPLETAVRSGNKNIVQLLLEKGADMEAINENQTPLMIAANWGEESIVSILLQHGCNVNTRTRRGTALSLAKLWGHNSIVEILLSHGAI</sequence>
<dbReference type="Proteomes" id="UP000700596">
    <property type="component" value="Unassembled WGS sequence"/>
</dbReference>
<dbReference type="PROSITE" id="PS50088">
    <property type="entry name" value="ANK_REPEAT"/>
    <property type="match status" value="6"/>
</dbReference>
<dbReference type="InterPro" id="IPR054471">
    <property type="entry name" value="GPIID_WHD"/>
</dbReference>
<dbReference type="PANTHER" id="PTHR10039">
    <property type="entry name" value="AMELOGENIN"/>
    <property type="match status" value="1"/>
</dbReference>
<dbReference type="SUPFAM" id="SSF48403">
    <property type="entry name" value="Ankyrin repeat"/>
    <property type="match status" value="1"/>
</dbReference>
<dbReference type="OrthoDB" id="195446at2759"/>
<keyword evidence="2" id="KW-0040">ANK repeat</keyword>
<dbReference type="Pfam" id="PF12796">
    <property type="entry name" value="Ank_2"/>
    <property type="match status" value="2"/>
</dbReference>
<feature type="repeat" description="ANK" evidence="2">
    <location>
        <begin position="851"/>
        <end position="883"/>
    </location>
</feature>
<proteinExistence type="predicted"/>
<dbReference type="AlphaFoldDB" id="A0A9P9DNW1"/>
<protein>
    <recommendedName>
        <fullName evidence="3">NACHT domain-containing protein</fullName>
    </recommendedName>
</protein>
<gene>
    <name evidence="4" type="ORF">B0J11DRAFT_581097</name>
</gene>
<dbReference type="Gene3D" id="3.40.50.300">
    <property type="entry name" value="P-loop containing nucleotide triphosphate hydrolases"/>
    <property type="match status" value="1"/>
</dbReference>
<evidence type="ECO:0000256" key="2">
    <source>
        <dbReference type="PROSITE-ProRule" id="PRU00023"/>
    </source>
</evidence>
<feature type="repeat" description="ANK" evidence="2">
    <location>
        <begin position="819"/>
        <end position="851"/>
    </location>
</feature>
<accession>A0A9P9DNW1</accession>
<dbReference type="InterPro" id="IPR027417">
    <property type="entry name" value="P-loop_NTPase"/>
</dbReference>
<dbReference type="SUPFAM" id="SSF52540">
    <property type="entry name" value="P-loop containing nucleoside triphosphate hydrolases"/>
    <property type="match status" value="1"/>
</dbReference>
<dbReference type="Pfam" id="PF00023">
    <property type="entry name" value="Ank"/>
    <property type="match status" value="1"/>
</dbReference>
<keyword evidence="1" id="KW-0677">Repeat</keyword>
<evidence type="ECO:0000256" key="1">
    <source>
        <dbReference type="ARBA" id="ARBA00022737"/>
    </source>
</evidence>
<feature type="repeat" description="ANK" evidence="2">
    <location>
        <begin position="883"/>
        <end position="915"/>
    </location>
</feature>
<feature type="repeat" description="ANK" evidence="2">
    <location>
        <begin position="787"/>
        <end position="819"/>
    </location>
</feature>
<feature type="repeat" description="ANK" evidence="2">
    <location>
        <begin position="721"/>
        <end position="753"/>
    </location>
</feature>
<dbReference type="Pfam" id="PF24883">
    <property type="entry name" value="NPHP3_N"/>
    <property type="match status" value="1"/>
</dbReference>
<feature type="domain" description="NACHT" evidence="3">
    <location>
        <begin position="252"/>
        <end position="392"/>
    </location>
</feature>
<dbReference type="Pfam" id="PF22939">
    <property type="entry name" value="WHD_GPIID"/>
    <property type="match status" value="1"/>
</dbReference>
<dbReference type="Gene3D" id="1.25.40.20">
    <property type="entry name" value="Ankyrin repeat-containing domain"/>
    <property type="match status" value="2"/>
</dbReference>
<dbReference type="PANTHER" id="PTHR10039:SF15">
    <property type="entry name" value="NACHT DOMAIN-CONTAINING PROTEIN"/>
    <property type="match status" value="1"/>
</dbReference>
<dbReference type="InterPro" id="IPR056884">
    <property type="entry name" value="NPHP3-like_N"/>
</dbReference>
<reference evidence="4" key="1">
    <citation type="journal article" date="2021" name="Nat. Commun.">
        <title>Genetic determinants of endophytism in the Arabidopsis root mycobiome.</title>
        <authorList>
            <person name="Mesny F."/>
            <person name="Miyauchi S."/>
            <person name="Thiergart T."/>
            <person name="Pickel B."/>
            <person name="Atanasova L."/>
            <person name="Karlsson M."/>
            <person name="Huettel B."/>
            <person name="Barry K.W."/>
            <person name="Haridas S."/>
            <person name="Chen C."/>
            <person name="Bauer D."/>
            <person name="Andreopoulos W."/>
            <person name="Pangilinan J."/>
            <person name="LaButti K."/>
            <person name="Riley R."/>
            <person name="Lipzen A."/>
            <person name="Clum A."/>
            <person name="Drula E."/>
            <person name="Henrissat B."/>
            <person name="Kohler A."/>
            <person name="Grigoriev I.V."/>
            <person name="Martin F.M."/>
            <person name="Hacquard S."/>
        </authorList>
    </citation>
    <scope>NUCLEOTIDE SEQUENCE</scope>
    <source>
        <strain evidence="4">MPI-CAGE-CH-0243</strain>
    </source>
</reference>
<comment type="caution">
    <text evidence="4">The sequence shown here is derived from an EMBL/GenBank/DDBJ whole genome shotgun (WGS) entry which is preliminary data.</text>
</comment>